<proteinExistence type="inferred from homology"/>
<comment type="similarity">
    <text evidence="1">Belongs to the paxM FAD-dependent monooxygenase family.</text>
</comment>
<evidence type="ECO:0000256" key="5">
    <source>
        <dbReference type="ARBA" id="ARBA00023033"/>
    </source>
</evidence>
<evidence type="ECO:0000256" key="1">
    <source>
        <dbReference type="ARBA" id="ARBA00007992"/>
    </source>
</evidence>
<evidence type="ECO:0000313" key="8">
    <source>
        <dbReference type="Proteomes" id="UP001221142"/>
    </source>
</evidence>
<keyword evidence="2" id="KW-0285">Flavoprotein</keyword>
<dbReference type="GO" id="GO:0071949">
    <property type="term" value="F:FAD binding"/>
    <property type="evidence" value="ECO:0007669"/>
    <property type="project" value="InterPro"/>
</dbReference>
<dbReference type="SUPFAM" id="SSF54373">
    <property type="entry name" value="FAD-linked reductases, C-terminal domain"/>
    <property type="match status" value="1"/>
</dbReference>
<name>A0AAD7FSH5_9AGAR</name>
<evidence type="ECO:0000256" key="2">
    <source>
        <dbReference type="ARBA" id="ARBA00022630"/>
    </source>
</evidence>
<dbReference type="AlphaFoldDB" id="A0AAD7FSH5"/>
<dbReference type="GO" id="GO:0004497">
    <property type="term" value="F:monooxygenase activity"/>
    <property type="evidence" value="ECO:0007669"/>
    <property type="project" value="UniProtKB-KW"/>
</dbReference>
<keyword evidence="5" id="KW-0503">Monooxygenase</keyword>
<evidence type="ECO:0000313" key="7">
    <source>
        <dbReference type="EMBL" id="KAJ7636737.1"/>
    </source>
</evidence>
<feature type="domain" description="FAD-binding" evidence="6">
    <location>
        <begin position="13"/>
        <end position="366"/>
    </location>
</feature>
<dbReference type="InterPro" id="IPR002938">
    <property type="entry name" value="FAD-bd"/>
</dbReference>
<dbReference type="InterPro" id="IPR050493">
    <property type="entry name" value="FAD-dep_Monooxygenase_BioMet"/>
</dbReference>
<dbReference type="InterPro" id="IPR036188">
    <property type="entry name" value="FAD/NAD-bd_sf"/>
</dbReference>
<reference evidence="7" key="1">
    <citation type="submission" date="2023-03" db="EMBL/GenBank/DDBJ databases">
        <title>Massive genome expansion in bonnet fungi (Mycena s.s.) driven by repeated elements and novel gene families across ecological guilds.</title>
        <authorList>
            <consortium name="Lawrence Berkeley National Laboratory"/>
            <person name="Harder C.B."/>
            <person name="Miyauchi S."/>
            <person name="Viragh M."/>
            <person name="Kuo A."/>
            <person name="Thoen E."/>
            <person name="Andreopoulos B."/>
            <person name="Lu D."/>
            <person name="Skrede I."/>
            <person name="Drula E."/>
            <person name="Henrissat B."/>
            <person name="Morin E."/>
            <person name="Kohler A."/>
            <person name="Barry K."/>
            <person name="LaButti K."/>
            <person name="Morin E."/>
            <person name="Salamov A."/>
            <person name="Lipzen A."/>
            <person name="Mereny Z."/>
            <person name="Hegedus B."/>
            <person name="Baldrian P."/>
            <person name="Stursova M."/>
            <person name="Weitz H."/>
            <person name="Taylor A."/>
            <person name="Grigoriev I.V."/>
            <person name="Nagy L.G."/>
            <person name="Martin F."/>
            <person name="Kauserud H."/>
        </authorList>
    </citation>
    <scope>NUCLEOTIDE SEQUENCE</scope>
    <source>
        <strain evidence="7">9284</strain>
    </source>
</reference>
<dbReference type="Proteomes" id="UP001221142">
    <property type="component" value="Unassembled WGS sequence"/>
</dbReference>
<keyword evidence="3" id="KW-0274">FAD</keyword>
<gene>
    <name evidence="7" type="ORF">FB45DRAFT_828910</name>
</gene>
<comment type="caution">
    <text evidence="7">The sequence shown here is derived from an EMBL/GenBank/DDBJ whole genome shotgun (WGS) entry which is preliminary data.</text>
</comment>
<evidence type="ECO:0000256" key="3">
    <source>
        <dbReference type="ARBA" id="ARBA00022827"/>
    </source>
</evidence>
<dbReference type="SUPFAM" id="SSF51905">
    <property type="entry name" value="FAD/NAD(P)-binding domain"/>
    <property type="match status" value="1"/>
</dbReference>
<sequence>MAPKQVTSPRPLRVSIVGAGLGGLTAAIALRKCGHNVQVFESSERNTEFGAGITLPANALRILHQLGFHTTNLQSVELDGVVRLDAQAGSGTSNSPGVHSDENSERFRYISCHRNDLRNELERLATAEEGQGTPAQLHLGSKVVACDPESGSITLVDGETVAADLIVGADGIHSTMRSSIVGQVVQPLPSGLSCFRFFLDASGIKDIPDLGWYTDKAQMHAIDWLVTESQPFRRIFTYPVRNGTLINFIGFFADEDHGLVDWVPAATRQDVLDKYHDAHPKFLRLMELPLVSAISKWKLRTVPILGTWIRGHAALLGDSAHATLPFMGQGLAVAIEDAGVLGTLLPLGTTKDEVPVRLAAYERLRNGFNHFHYISAIVLSLQEDHQTNGLLRYLRWDRLKAS</sequence>
<dbReference type="Pfam" id="PF01494">
    <property type="entry name" value="FAD_binding_3"/>
    <property type="match status" value="1"/>
</dbReference>
<keyword evidence="4" id="KW-0560">Oxidoreductase</keyword>
<evidence type="ECO:0000256" key="4">
    <source>
        <dbReference type="ARBA" id="ARBA00023002"/>
    </source>
</evidence>
<dbReference type="PRINTS" id="PR00420">
    <property type="entry name" value="RNGMNOXGNASE"/>
</dbReference>
<evidence type="ECO:0000259" key="6">
    <source>
        <dbReference type="Pfam" id="PF01494"/>
    </source>
</evidence>
<dbReference type="PANTHER" id="PTHR13789:SF314">
    <property type="entry name" value="FAD-BINDING DOMAIN-CONTAINING PROTEIN"/>
    <property type="match status" value="1"/>
</dbReference>
<dbReference type="Gene3D" id="3.50.50.60">
    <property type="entry name" value="FAD/NAD(P)-binding domain"/>
    <property type="match status" value="1"/>
</dbReference>
<protein>
    <submittedName>
        <fullName evidence="7">FAD/NAD(P)-binding domain-containing protein</fullName>
    </submittedName>
</protein>
<keyword evidence="8" id="KW-1185">Reference proteome</keyword>
<organism evidence="7 8">
    <name type="scientific">Roridomyces roridus</name>
    <dbReference type="NCBI Taxonomy" id="1738132"/>
    <lineage>
        <taxon>Eukaryota</taxon>
        <taxon>Fungi</taxon>
        <taxon>Dikarya</taxon>
        <taxon>Basidiomycota</taxon>
        <taxon>Agaricomycotina</taxon>
        <taxon>Agaricomycetes</taxon>
        <taxon>Agaricomycetidae</taxon>
        <taxon>Agaricales</taxon>
        <taxon>Marasmiineae</taxon>
        <taxon>Mycenaceae</taxon>
        <taxon>Roridomyces</taxon>
    </lineage>
</organism>
<dbReference type="PANTHER" id="PTHR13789">
    <property type="entry name" value="MONOOXYGENASE"/>
    <property type="match status" value="1"/>
</dbReference>
<accession>A0AAD7FSH5</accession>
<dbReference type="EMBL" id="JARKIF010000006">
    <property type="protein sequence ID" value="KAJ7636737.1"/>
    <property type="molecule type" value="Genomic_DNA"/>
</dbReference>